<evidence type="ECO:0000313" key="2">
    <source>
        <dbReference type="EMBL" id="SHE79186.1"/>
    </source>
</evidence>
<dbReference type="InterPro" id="IPR046088">
    <property type="entry name" value="DUF6106"/>
</dbReference>
<keyword evidence="1" id="KW-0472">Membrane</keyword>
<gene>
    <name evidence="2" type="ORF">SAMN02746091_01131</name>
</gene>
<dbReference type="Proteomes" id="UP000184423">
    <property type="component" value="Unassembled WGS sequence"/>
</dbReference>
<dbReference type="AlphaFoldDB" id="A0A1M4WD76"/>
<evidence type="ECO:0000256" key="1">
    <source>
        <dbReference type="SAM" id="Phobius"/>
    </source>
</evidence>
<keyword evidence="1" id="KW-1133">Transmembrane helix</keyword>
<reference evidence="3" key="1">
    <citation type="submission" date="2016-11" db="EMBL/GenBank/DDBJ databases">
        <authorList>
            <person name="Varghese N."/>
            <person name="Submissions S."/>
        </authorList>
    </citation>
    <scope>NUCLEOTIDE SEQUENCE [LARGE SCALE GENOMIC DNA]</scope>
    <source>
        <strain evidence="3">DSM 10124</strain>
    </source>
</reference>
<feature type="transmembrane region" description="Helical" evidence="1">
    <location>
        <begin position="46"/>
        <end position="63"/>
    </location>
</feature>
<organism evidence="2 3">
    <name type="scientific">Caloramator proteoclasticus DSM 10124</name>
    <dbReference type="NCBI Taxonomy" id="1121262"/>
    <lineage>
        <taxon>Bacteria</taxon>
        <taxon>Bacillati</taxon>
        <taxon>Bacillota</taxon>
        <taxon>Clostridia</taxon>
        <taxon>Eubacteriales</taxon>
        <taxon>Clostridiaceae</taxon>
        <taxon>Caloramator</taxon>
    </lineage>
</organism>
<evidence type="ECO:0000313" key="3">
    <source>
        <dbReference type="Proteomes" id="UP000184423"/>
    </source>
</evidence>
<dbReference type="EMBL" id="FQVG01000016">
    <property type="protein sequence ID" value="SHE79186.1"/>
    <property type="molecule type" value="Genomic_DNA"/>
</dbReference>
<accession>A0A1M4WD76</accession>
<protein>
    <submittedName>
        <fullName evidence="2">Uncharacterized protein</fullName>
    </submittedName>
</protein>
<name>A0A1M4WD76_9CLOT</name>
<proteinExistence type="predicted"/>
<keyword evidence="1" id="KW-0812">Transmembrane</keyword>
<keyword evidence="3" id="KW-1185">Reference proteome</keyword>
<dbReference type="Pfam" id="PF19601">
    <property type="entry name" value="DUF6106"/>
    <property type="match status" value="1"/>
</dbReference>
<sequence>MDKFYEQHLGTEKNSLYGVFNVLIYAFGFISSIALLFTLFTFNIKFFIGFILLSIITYLMLYMRNRQYTEYEYIFTNGNLQIDAIYNKQKRKTLLDIDVKEFEAFGKESEIKVLDGTKKNLFIPWNCNEDRYVFLYNKQGKKAGYIAPDEEMLKLINLYNRGKRI</sequence>
<dbReference type="RefSeq" id="WP_073248317.1">
    <property type="nucleotide sequence ID" value="NZ_FQVG01000016.1"/>
</dbReference>
<feature type="transmembrane region" description="Helical" evidence="1">
    <location>
        <begin position="16"/>
        <end position="40"/>
    </location>
</feature>